<organism evidence="1">
    <name type="scientific">Encephalitozoon cuniculi</name>
    <name type="common">Microsporidian parasite</name>
    <dbReference type="NCBI Taxonomy" id="6035"/>
    <lineage>
        <taxon>Eukaryota</taxon>
        <taxon>Fungi</taxon>
        <taxon>Fungi incertae sedis</taxon>
        <taxon>Microsporidia</taxon>
        <taxon>Unikaryonidae</taxon>
        <taxon>Encephalitozoon</taxon>
    </lineage>
</organism>
<name>M1K828_ENCCN</name>
<dbReference type="EMBL" id="KC513605">
    <property type="protein sequence ID" value="AGE95195.1"/>
    <property type="molecule type" value="Genomic_DNA"/>
</dbReference>
<gene>
    <name evidence="1" type="ORF">ECU08_1320</name>
</gene>
<dbReference type="AlphaFoldDB" id="M1K828"/>
<protein>
    <submittedName>
        <fullName evidence="1">Uncharacterized protein</fullName>
    </submittedName>
</protein>
<reference evidence="1" key="1">
    <citation type="journal article" date="2013" name="Eukaryot. Cell">
        <title>Extremely Reduced Levels of Heterozygosity in the Vertebrate Pathogen Encephalitozoon cuniculi.</title>
        <authorList>
            <person name="Selman M."/>
            <person name="Sak B."/>
            <person name="Kvac M."/>
            <person name="Farinelli L."/>
            <person name="Weiss L.M."/>
            <person name="Corradi N."/>
        </authorList>
    </citation>
    <scope>NUCLEOTIDE SEQUENCE</scope>
</reference>
<proteinExistence type="predicted"/>
<evidence type="ECO:0000313" key="1">
    <source>
        <dbReference type="EMBL" id="AGE95195.1"/>
    </source>
</evidence>
<accession>M1K828</accession>
<dbReference type="PROSITE" id="PS51257">
    <property type="entry name" value="PROKAR_LIPOPROTEIN"/>
    <property type="match status" value="1"/>
</dbReference>
<sequence length="65" mass="7777">MKRGRPCKCRGLKRCRWESVYSWPWLSPYVWQGCMLPCLFWDMWFFSASWCVCLSSLCPSTGRSE</sequence>